<evidence type="ECO:0000313" key="2">
    <source>
        <dbReference type="EMBL" id="TXF91346.1"/>
    </source>
</evidence>
<proteinExistence type="predicted"/>
<reference evidence="2 3" key="1">
    <citation type="submission" date="2019-08" db="EMBL/GenBank/DDBJ databases">
        <title>Lewinella sp. strain SSH13 Genome sequencing and assembly.</title>
        <authorList>
            <person name="Kim I."/>
        </authorList>
    </citation>
    <scope>NUCLEOTIDE SEQUENCE [LARGE SCALE GENOMIC DNA]</scope>
    <source>
        <strain evidence="2 3">SSH13</strain>
    </source>
</reference>
<evidence type="ECO:0000259" key="1">
    <source>
        <dbReference type="Pfam" id="PF00483"/>
    </source>
</evidence>
<sequence length="332" mass="37210">MKAIIPVAGTGMRLRPLTYTQPKPLIPVAGKPIISFIVDQLIELGVRDFVFIIGYLGDKIREYIERTYPELDTVFVNQDERIGSAHAIWLAREHYKDADEIIIFFGDAIIDADLEEFKNSPTSCLGVRTVDDPRKFGVVEHDIDGNIRELVEKPRIPKSNMAMVGCYKVREVEQFIKACAYNIENELKSLDEYHLTDALNRMLEWGTEFSTITVDNWFDCGRREILLETNAIFLDRDGFATEDPPPYDNSIIIHPVHIGPNCDIMNSIVGPYVTLGANTRLEHAIVADSIIGEFASIHDIVLRNSVVGNDASIGGLRQSLNIGDNTEIDFGG</sequence>
<gene>
    <name evidence="2" type="ORF">FUA23_01220</name>
</gene>
<dbReference type="AlphaFoldDB" id="A0A5C7FJB9"/>
<evidence type="ECO:0000313" key="3">
    <source>
        <dbReference type="Proteomes" id="UP000321907"/>
    </source>
</evidence>
<accession>A0A5C7FJB9</accession>
<dbReference type="Gene3D" id="2.160.10.10">
    <property type="entry name" value="Hexapeptide repeat proteins"/>
    <property type="match status" value="1"/>
</dbReference>
<dbReference type="RefSeq" id="WP_147928885.1">
    <property type="nucleotide sequence ID" value="NZ_VOXD01000002.1"/>
</dbReference>
<name>A0A5C7FJB9_9BACT</name>
<dbReference type="EMBL" id="VOXD01000002">
    <property type="protein sequence ID" value="TXF91346.1"/>
    <property type="molecule type" value="Genomic_DNA"/>
</dbReference>
<dbReference type="Pfam" id="PF00483">
    <property type="entry name" value="NTP_transferase"/>
    <property type="match status" value="1"/>
</dbReference>
<dbReference type="Gene3D" id="3.90.550.10">
    <property type="entry name" value="Spore Coat Polysaccharide Biosynthesis Protein SpsA, Chain A"/>
    <property type="match status" value="1"/>
</dbReference>
<dbReference type="SUPFAM" id="SSF53448">
    <property type="entry name" value="Nucleotide-diphospho-sugar transferases"/>
    <property type="match status" value="1"/>
</dbReference>
<feature type="domain" description="Nucleotidyl transferase" evidence="1">
    <location>
        <begin position="2"/>
        <end position="232"/>
    </location>
</feature>
<dbReference type="CDD" id="cd04181">
    <property type="entry name" value="NTP_transferase"/>
    <property type="match status" value="1"/>
</dbReference>
<dbReference type="Proteomes" id="UP000321907">
    <property type="component" value="Unassembled WGS sequence"/>
</dbReference>
<dbReference type="GO" id="GO:0016740">
    <property type="term" value="F:transferase activity"/>
    <property type="evidence" value="ECO:0007669"/>
    <property type="project" value="UniProtKB-KW"/>
</dbReference>
<dbReference type="PANTHER" id="PTHR42883">
    <property type="entry name" value="GLUCOSE-1-PHOSPHATE THYMIDYLTRANSFERASE"/>
    <property type="match status" value="1"/>
</dbReference>
<dbReference type="InterPro" id="IPR029044">
    <property type="entry name" value="Nucleotide-diphossugar_trans"/>
</dbReference>
<dbReference type="OrthoDB" id="9803871at2"/>
<dbReference type="PANTHER" id="PTHR42883:SF2">
    <property type="entry name" value="THYMIDYLYLTRANSFERASE"/>
    <property type="match status" value="1"/>
</dbReference>
<protein>
    <submittedName>
        <fullName evidence="2">Glucose-1-phosphate thymidylyltransferase</fullName>
    </submittedName>
</protein>
<organism evidence="2 3">
    <name type="scientific">Neolewinella aurantiaca</name>
    <dbReference type="NCBI Taxonomy" id="2602767"/>
    <lineage>
        <taxon>Bacteria</taxon>
        <taxon>Pseudomonadati</taxon>
        <taxon>Bacteroidota</taxon>
        <taxon>Saprospiria</taxon>
        <taxon>Saprospirales</taxon>
        <taxon>Lewinellaceae</taxon>
        <taxon>Neolewinella</taxon>
    </lineage>
</organism>
<comment type="caution">
    <text evidence="2">The sequence shown here is derived from an EMBL/GenBank/DDBJ whole genome shotgun (WGS) entry which is preliminary data.</text>
</comment>
<dbReference type="InterPro" id="IPR005835">
    <property type="entry name" value="NTP_transferase_dom"/>
</dbReference>
<keyword evidence="2" id="KW-0808">Transferase</keyword>
<keyword evidence="3" id="KW-1185">Reference proteome</keyword>